<feature type="compositionally biased region" description="Low complexity" evidence="4">
    <location>
        <begin position="320"/>
        <end position="337"/>
    </location>
</feature>
<dbReference type="NCBIfam" id="NF002673">
    <property type="entry name" value="PRK02399.1-1"/>
    <property type="match status" value="1"/>
</dbReference>
<dbReference type="InterPro" id="IPR008322">
    <property type="entry name" value="UPF0261"/>
</dbReference>
<dbReference type="InterPro" id="IPR044122">
    <property type="entry name" value="UPF0261_N"/>
</dbReference>
<comment type="caution">
    <text evidence="6">The sequence shown here is derived from an EMBL/GenBank/DDBJ whole genome shotgun (WGS) entry which is preliminary data.</text>
</comment>
<accession>A0ABV7KVJ2</accession>
<evidence type="ECO:0000256" key="3">
    <source>
        <dbReference type="HAMAP-Rule" id="MF_00677"/>
    </source>
</evidence>
<dbReference type="Gene3D" id="3.40.50.300">
    <property type="entry name" value="P-loop containing nucleotide triphosphate hydrolases"/>
    <property type="match status" value="1"/>
</dbReference>
<dbReference type="CDD" id="cd15488">
    <property type="entry name" value="Tm-1-like"/>
    <property type="match status" value="1"/>
</dbReference>
<dbReference type="NCBIfam" id="NF002674">
    <property type="entry name" value="PRK02399.1-2"/>
    <property type="match status" value="1"/>
</dbReference>
<dbReference type="Pfam" id="PF06792">
    <property type="entry name" value="UPF0261"/>
    <property type="match status" value="1"/>
</dbReference>
<feature type="compositionally biased region" description="Polar residues" evidence="4">
    <location>
        <begin position="415"/>
        <end position="426"/>
    </location>
</feature>
<dbReference type="InterPro" id="IPR003593">
    <property type="entry name" value="AAA+_ATPase"/>
</dbReference>
<dbReference type="Gene3D" id="3.40.50.12030">
    <property type="entry name" value="Uncharacterised protein family UPF0261, NC domain"/>
    <property type="match status" value="1"/>
</dbReference>
<keyword evidence="2" id="KW-0067">ATP-binding</keyword>
<dbReference type="CDD" id="cd03224">
    <property type="entry name" value="ABC_TM1139_LivF_branched"/>
    <property type="match status" value="1"/>
</dbReference>
<dbReference type="InterPro" id="IPR027417">
    <property type="entry name" value="P-loop_NTPase"/>
</dbReference>
<reference evidence="7" key="1">
    <citation type="journal article" date="2019" name="Int. J. Syst. Evol. Microbiol.">
        <title>The Global Catalogue of Microorganisms (GCM) 10K type strain sequencing project: providing services to taxonomists for standard genome sequencing and annotation.</title>
        <authorList>
            <consortium name="The Broad Institute Genomics Platform"/>
            <consortium name="The Broad Institute Genome Sequencing Center for Infectious Disease"/>
            <person name="Wu L."/>
            <person name="Ma J."/>
        </authorList>
    </citation>
    <scope>NUCLEOTIDE SEQUENCE [LARGE SCALE GENOMIC DNA]</scope>
    <source>
        <strain evidence="7">KCTC 42964</strain>
    </source>
</reference>
<feature type="region of interest" description="Disordered" evidence="4">
    <location>
        <begin position="314"/>
        <end position="369"/>
    </location>
</feature>
<keyword evidence="1" id="KW-0547">Nucleotide-binding</keyword>
<organism evidence="6 7">
    <name type="scientific">Marinibaculum pumilum</name>
    <dbReference type="NCBI Taxonomy" id="1766165"/>
    <lineage>
        <taxon>Bacteria</taxon>
        <taxon>Pseudomonadati</taxon>
        <taxon>Pseudomonadota</taxon>
        <taxon>Alphaproteobacteria</taxon>
        <taxon>Rhodospirillales</taxon>
        <taxon>Rhodospirillaceae</taxon>
        <taxon>Marinibaculum</taxon>
    </lineage>
</organism>
<feature type="domain" description="ABC transporter" evidence="5">
    <location>
        <begin position="22"/>
        <end position="254"/>
    </location>
</feature>
<evidence type="ECO:0000313" key="7">
    <source>
        <dbReference type="Proteomes" id="UP001595528"/>
    </source>
</evidence>
<dbReference type="Pfam" id="PF23189">
    <property type="entry name" value="UPF0261_C"/>
    <property type="match status" value="1"/>
</dbReference>
<dbReference type="Proteomes" id="UP001595528">
    <property type="component" value="Unassembled WGS sequence"/>
</dbReference>
<dbReference type="HAMAP" id="MF_00677">
    <property type="entry name" value="UPF0261"/>
    <property type="match status" value="1"/>
</dbReference>
<dbReference type="SMART" id="SM00382">
    <property type="entry name" value="AAA"/>
    <property type="match status" value="1"/>
</dbReference>
<evidence type="ECO:0000256" key="2">
    <source>
        <dbReference type="ARBA" id="ARBA00022840"/>
    </source>
</evidence>
<keyword evidence="7" id="KW-1185">Reference proteome</keyword>
<dbReference type="Pfam" id="PF00005">
    <property type="entry name" value="ABC_tran"/>
    <property type="match status" value="1"/>
</dbReference>
<feature type="region of interest" description="Disordered" evidence="4">
    <location>
        <begin position="256"/>
        <end position="279"/>
    </location>
</feature>
<dbReference type="InterPro" id="IPR017871">
    <property type="entry name" value="ABC_transporter-like_CS"/>
</dbReference>
<comment type="similarity">
    <text evidence="3">Belongs to the UPF0261 family.</text>
</comment>
<name>A0ABV7KVJ2_9PROT</name>
<dbReference type="InterPro" id="IPR056778">
    <property type="entry name" value="UPF0261_C"/>
</dbReference>
<dbReference type="InterPro" id="IPR051353">
    <property type="entry name" value="Tobamovirus_resist_UPF0261"/>
</dbReference>
<dbReference type="PANTHER" id="PTHR31862:SF1">
    <property type="entry name" value="UPF0261 DOMAIN PROTEIN (AFU_ORTHOLOGUE AFUA_1G10120)"/>
    <property type="match status" value="1"/>
</dbReference>
<feature type="region of interest" description="Disordered" evidence="4">
    <location>
        <begin position="415"/>
        <end position="434"/>
    </location>
</feature>
<dbReference type="EMBL" id="JBHRTR010000010">
    <property type="protein sequence ID" value="MFC3226324.1"/>
    <property type="molecule type" value="Genomic_DNA"/>
</dbReference>
<dbReference type="PANTHER" id="PTHR31862">
    <property type="entry name" value="UPF0261 DOMAIN PROTEIN (AFU_ORTHOLOGUE AFUA_1G10120)"/>
    <property type="match status" value="1"/>
</dbReference>
<feature type="region of interest" description="Disordered" evidence="4">
    <location>
        <begin position="779"/>
        <end position="798"/>
    </location>
</feature>
<proteinExistence type="inferred from homology"/>
<dbReference type="SUPFAM" id="SSF52540">
    <property type="entry name" value="P-loop containing nucleoside triphosphate hydrolases"/>
    <property type="match status" value="1"/>
</dbReference>
<evidence type="ECO:0000313" key="6">
    <source>
        <dbReference type="EMBL" id="MFC3226324.1"/>
    </source>
</evidence>
<evidence type="ECO:0000256" key="4">
    <source>
        <dbReference type="SAM" id="MobiDB-lite"/>
    </source>
</evidence>
<sequence>MAEPRGPLAGRPQRGELRAPMLQVDDLHVYYGHSHALQGVTLTLERGVLSVVGRNGMGKTTLCNTIMGLVPAARGSIHAAGQRIDGMEPNQVVAQGLAYVPQGRRVWASLSVDEHLRLSSSMRGGSGEREWDVDRIYDTFPRLKERRRNGGAQLSGGEQQMLAIGRALLSNPRILIMDEPTEGLAPVIVDQVAAMLHALANDGAISVLLVEQNLGVATDVSDRVAVMVNGRIARTMSAAELAADTELQQRLLGVASGGAEEADAGPDLPAGPQVLGRGPDEEEANVYTVRRSHAAPHDTAAAGMADRIDAPAGRTRWGTAAPAPADAPAGSPAGVPDVARRPAPPPPEPDQGGVPSRAAAGDLPAEERPRVRVPAAARSGHAAFVAGTFDTKGRELGFLRTCLDRQGLRTVTVDLSTSGRPSSAQVTPREVARHHPQGAEAVFTGDRGSAVAAMALAFEHFVASRRDLGGLIAAGGSGATALATPAMRALPVGVPKVMVSTVASGDVGAYVGPSDICMMYSVTDVQGINRISERVLSNAAHALAGMIAWRREESMAARPALGLTMFGLTTPCVQAVQHMLEADYDCLVFHATGTGGQSMEKLAESGLLAGVLDLTTTEVCDLLMGGVFAATEDRFGAIIRSGLPYLGSCGALDMVNFHARATVPERYRNRRLHVHNPQVTLMRTTADENAAMGRWIAERLNRMEGPVRFLLPEGGLSGLDREGQPFWDPEADRALFAALREHVQATERRRLVSVPHHINDPAFADAAVQQFREIMATDGDRNMTTGGSHGRLLARRAS</sequence>
<dbReference type="PROSITE" id="PS50893">
    <property type="entry name" value="ABC_TRANSPORTER_2"/>
    <property type="match status" value="1"/>
</dbReference>
<dbReference type="Gene3D" id="3.40.50.12020">
    <property type="entry name" value="Uncharacterised protein family UPF0261, NN domain"/>
    <property type="match status" value="1"/>
</dbReference>
<gene>
    <name evidence="6" type="ORF">ACFOGJ_03740</name>
</gene>
<dbReference type="RefSeq" id="WP_379898238.1">
    <property type="nucleotide sequence ID" value="NZ_JBHRTR010000010.1"/>
</dbReference>
<dbReference type="InterPro" id="IPR003439">
    <property type="entry name" value="ABC_transporter-like_ATP-bd"/>
</dbReference>
<protein>
    <recommendedName>
        <fullName evidence="3">UPF0261 protein ACFOGJ_03740</fullName>
    </recommendedName>
</protein>
<dbReference type="PROSITE" id="PS00211">
    <property type="entry name" value="ABC_TRANSPORTER_1"/>
    <property type="match status" value="1"/>
</dbReference>
<evidence type="ECO:0000259" key="5">
    <source>
        <dbReference type="PROSITE" id="PS50893"/>
    </source>
</evidence>
<evidence type="ECO:0000256" key="1">
    <source>
        <dbReference type="ARBA" id="ARBA00022741"/>
    </source>
</evidence>